<accession>A0A127EFG0</accession>
<protein>
    <submittedName>
        <fullName evidence="2">Glycosyl transferase family 1</fullName>
    </submittedName>
</protein>
<dbReference type="PANTHER" id="PTHR12526:SF637">
    <property type="entry name" value="GLYCOSYLTRANSFERASE EPSF-RELATED"/>
    <property type="match status" value="1"/>
</dbReference>
<dbReference type="InterPro" id="IPR001296">
    <property type="entry name" value="Glyco_trans_1"/>
</dbReference>
<dbReference type="Gene3D" id="3.40.50.2000">
    <property type="entry name" value="Glycogen Phosphorylase B"/>
    <property type="match status" value="2"/>
</dbReference>
<dbReference type="Pfam" id="PF00534">
    <property type="entry name" value="Glycos_transf_1"/>
    <property type="match status" value="1"/>
</dbReference>
<dbReference type="RefSeq" id="WP_061426383.1">
    <property type="nucleotide sequence ID" value="NZ_CATNZO010000001.1"/>
</dbReference>
<dbReference type="Proteomes" id="UP000070260">
    <property type="component" value="Chromosome"/>
</dbReference>
<gene>
    <name evidence="2" type="ORF">JFP838_02605</name>
</gene>
<dbReference type="CDD" id="cd03801">
    <property type="entry name" value="GT4_PimA-like"/>
    <property type="match status" value="1"/>
</dbReference>
<evidence type="ECO:0000313" key="2">
    <source>
        <dbReference type="EMBL" id="AMN34690.1"/>
    </source>
</evidence>
<evidence type="ECO:0000259" key="1">
    <source>
        <dbReference type="Pfam" id="PF00534"/>
    </source>
</evidence>
<sequence length="379" mass="43817">MKIFIASEFRCTVFKGKYYLAPKAFTIYKRYADAFGKVTLCCRFEEKEKLMEGYKEATFVSEIVPIDSLYGVLFGKYKNIMTNEIKKCDLVIARMPSIIAYRATDYAKKVGVPYLAELMGDAWDSYWNHDLCGKFIAFYMDQKMKKVAWQANYSLYVTDKYLQKRYPCKNKGINASNVVIKSVDERVLEKRIEKIRKFDKTKISLMTTGGVGVRHKGQQFVIRAIKELKKQGIEVVYYLAGGGNQNYLKKIALNEGVEDNVIFLGELTVNEVYKYIDLVDIYIQPSLQEGLPRSVIEAMSRGCPCIGSRTAGTPELIENEYIFKRSSVKGVESAVIKILSENLEKIAQRNFEFSKRYKEDVLSERRNEYFYKIKNEILF</sequence>
<proteinExistence type="predicted"/>
<keyword evidence="2" id="KW-0808">Transferase</keyword>
<dbReference type="PANTHER" id="PTHR12526">
    <property type="entry name" value="GLYCOSYLTRANSFERASE"/>
    <property type="match status" value="1"/>
</dbReference>
<dbReference type="GO" id="GO:0016757">
    <property type="term" value="F:glycosyltransferase activity"/>
    <property type="evidence" value="ECO:0007669"/>
    <property type="project" value="InterPro"/>
</dbReference>
<name>A0A127EFG0_CLOPF</name>
<dbReference type="EMBL" id="CP010994">
    <property type="protein sequence ID" value="AMN34690.1"/>
    <property type="molecule type" value="Genomic_DNA"/>
</dbReference>
<dbReference type="SUPFAM" id="SSF53756">
    <property type="entry name" value="UDP-Glycosyltransferase/glycogen phosphorylase"/>
    <property type="match status" value="1"/>
</dbReference>
<dbReference type="PATRIC" id="fig|1502.177.peg.505"/>
<organism evidence="2 3">
    <name type="scientific">Clostridium perfringens</name>
    <dbReference type="NCBI Taxonomy" id="1502"/>
    <lineage>
        <taxon>Bacteria</taxon>
        <taxon>Bacillati</taxon>
        <taxon>Bacillota</taxon>
        <taxon>Clostridia</taxon>
        <taxon>Eubacteriales</taxon>
        <taxon>Clostridiaceae</taxon>
        <taxon>Clostridium</taxon>
    </lineage>
</organism>
<reference evidence="2 3" key="1">
    <citation type="journal article" date="2016" name="PLoS ONE">
        <title>Plasmid Characterization and Chromosome Analysis of Two netF+ Clostridium perfringens Isolates Associated with Foal and Canine Necrotizing Enteritis.</title>
        <authorList>
            <person name="Mehdizadeh Gohari I."/>
            <person name="Kropinski A.M."/>
            <person name="Weese S.J."/>
            <person name="Parreira V.R."/>
            <person name="Whitehead A.E."/>
            <person name="Boerlin P."/>
            <person name="Prescott J.F."/>
        </authorList>
    </citation>
    <scope>NUCLEOTIDE SEQUENCE [LARGE SCALE GENOMIC DNA]</scope>
    <source>
        <strain evidence="2 3">JP838</strain>
    </source>
</reference>
<evidence type="ECO:0000313" key="3">
    <source>
        <dbReference type="Proteomes" id="UP000070260"/>
    </source>
</evidence>
<dbReference type="AlphaFoldDB" id="A0A127EFG0"/>
<feature type="domain" description="Glycosyl transferase family 1" evidence="1">
    <location>
        <begin position="195"/>
        <end position="344"/>
    </location>
</feature>
<dbReference type="OrthoDB" id="9806653at2"/>